<dbReference type="InterPro" id="IPR005123">
    <property type="entry name" value="Oxoglu/Fe-dep_dioxygenase_dom"/>
</dbReference>
<dbReference type="Proteomes" id="UP001345827">
    <property type="component" value="Unassembled WGS sequence"/>
</dbReference>
<dbReference type="GO" id="GO:0044283">
    <property type="term" value="P:small molecule biosynthetic process"/>
    <property type="evidence" value="ECO:0007669"/>
    <property type="project" value="UniProtKB-ARBA"/>
</dbReference>
<dbReference type="Pfam" id="PF03171">
    <property type="entry name" value="2OG-FeII_Oxy"/>
    <property type="match status" value="1"/>
</dbReference>
<dbReference type="PANTHER" id="PTHR47990">
    <property type="entry name" value="2-OXOGLUTARATE (2OG) AND FE(II)-DEPENDENT OXYGENASE SUPERFAMILY PROTEIN-RELATED"/>
    <property type="match status" value="1"/>
</dbReference>
<feature type="domain" description="Fe2OG dioxygenase" evidence="3">
    <location>
        <begin position="213"/>
        <end position="320"/>
    </location>
</feature>
<keyword evidence="2" id="KW-0479">Metal-binding</keyword>
<name>A0AAV9QJ10_9PEZI</name>
<evidence type="ECO:0000313" key="4">
    <source>
        <dbReference type="EMBL" id="KAK5545131.1"/>
    </source>
</evidence>
<dbReference type="AlphaFoldDB" id="A0AAV9QJ10"/>
<evidence type="ECO:0000313" key="5">
    <source>
        <dbReference type="Proteomes" id="UP001345827"/>
    </source>
</evidence>
<dbReference type="InterPro" id="IPR050231">
    <property type="entry name" value="Iron_ascorbate_oxido_reductase"/>
</dbReference>
<accession>A0AAV9QJ10</accession>
<evidence type="ECO:0000259" key="3">
    <source>
        <dbReference type="PROSITE" id="PS51471"/>
    </source>
</evidence>
<dbReference type="InterPro" id="IPR027443">
    <property type="entry name" value="IPNS-like_sf"/>
</dbReference>
<gene>
    <name evidence="4" type="ORF">LTR25_000138</name>
</gene>
<evidence type="ECO:0000256" key="2">
    <source>
        <dbReference type="RuleBase" id="RU003682"/>
    </source>
</evidence>
<dbReference type="GO" id="GO:0016491">
    <property type="term" value="F:oxidoreductase activity"/>
    <property type="evidence" value="ECO:0007669"/>
    <property type="project" value="UniProtKB-KW"/>
</dbReference>
<dbReference type="GO" id="GO:0046872">
    <property type="term" value="F:metal ion binding"/>
    <property type="evidence" value="ECO:0007669"/>
    <property type="project" value="UniProtKB-KW"/>
</dbReference>
<protein>
    <recommendedName>
        <fullName evidence="3">Fe2OG dioxygenase domain-containing protein</fullName>
    </recommendedName>
</protein>
<keyword evidence="2" id="KW-0560">Oxidoreductase</keyword>
<dbReference type="Gene3D" id="2.60.120.330">
    <property type="entry name" value="B-lactam Antibiotic, Isopenicillin N Synthase, Chain"/>
    <property type="match status" value="1"/>
</dbReference>
<reference evidence="4 5" key="1">
    <citation type="submission" date="2023-06" db="EMBL/GenBank/DDBJ databases">
        <title>Black Yeasts Isolated from many extreme environments.</title>
        <authorList>
            <person name="Coleine C."/>
            <person name="Stajich J.E."/>
            <person name="Selbmann L."/>
        </authorList>
    </citation>
    <scope>NUCLEOTIDE SEQUENCE [LARGE SCALE GENOMIC DNA]</scope>
    <source>
        <strain evidence="4 5">CCFEE 5887</strain>
    </source>
</reference>
<dbReference type="InterPro" id="IPR026992">
    <property type="entry name" value="DIOX_N"/>
</dbReference>
<comment type="similarity">
    <text evidence="1 2">Belongs to the iron/ascorbate-dependent oxidoreductase family.</text>
</comment>
<comment type="caution">
    <text evidence="4">The sequence shown here is derived from an EMBL/GenBank/DDBJ whole genome shotgun (WGS) entry which is preliminary data.</text>
</comment>
<dbReference type="EMBL" id="JAXLQG010000001">
    <property type="protein sequence ID" value="KAK5545131.1"/>
    <property type="molecule type" value="Genomic_DNA"/>
</dbReference>
<dbReference type="Pfam" id="PF14226">
    <property type="entry name" value="DIOX_N"/>
    <property type="match status" value="1"/>
</dbReference>
<proteinExistence type="inferred from homology"/>
<organism evidence="4 5">
    <name type="scientific">Vermiconidia calcicola</name>
    <dbReference type="NCBI Taxonomy" id="1690605"/>
    <lineage>
        <taxon>Eukaryota</taxon>
        <taxon>Fungi</taxon>
        <taxon>Dikarya</taxon>
        <taxon>Ascomycota</taxon>
        <taxon>Pezizomycotina</taxon>
        <taxon>Dothideomycetes</taxon>
        <taxon>Dothideomycetidae</taxon>
        <taxon>Mycosphaerellales</taxon>
        <taxon>Extremaceae</taxon>
        <taxon>Vermiconidia</taxon>
    </lineage>
</organism>
<sequence>MSASLFAAELVRTQFHRFTMATETTTTLTTQLYGSLPPFPDDLIHAPIAEISSKKLLEKDPETTAAVLQACQTYGFFYLDVSDSDQGRHLLEEADQLYDLSKETLALPFEEKDKYDFRKTGGFFGYKPSGCVKSTDKSQRPDTTEFFNIGKDCLFDIAPSRTYPDIIQNSKPLLQKFSKGAHEMAMDILRTLARASGEDEEIFVNRNLFHESSGDHIRLTLKPPSGPSTSDIGLASHTDFGSVTILFNWLGGLQIESRTPGRIGEWEYVKPVPGRAIINLGDAMVHFSNGSMKSAKHRVVPSPGAQAGTERVSVVYFVRPTHHSLMKPVGKFEQAAEADKDNRRLKVAGKFSEGIDDKVYTAREWLEKRGAQLSALR</sequence>
<evidence type="ECO:0000256" key="1">
    <source>
        <dbReference type="ARBA" id="ARBA00008056"/>
    </source>
</evidence>
<dbReference type="InterPro" id="IPR044861">
    <property type="entry name" value="IPNS-like_FE2OG_OXY"/>
</dbReference>
<keyword evidence="2" id="KW-0408">Iron</keyword>
<keyword evidence="5" id="KW-1185">Reference proteome</keyword>
<dbReference type="SUPFAM" id="SSF51197">
    <property type="entry name" value="Clavaminate synthase-like"/>
    <property type="match status" value="1"/>
</dbReference>
<dbReference type="PROSITE" id="PS51471">
    <property type="entry name" value="FE2OG_OXY"/>
    <property type="match status" value="1"/>
</dbReference>